<dbReference type="Pfam" id="PF03033">
    <property type="entry name" value="Glyco_transf_28"/>
    <property type="match status" value="1"/>
</dbReference>
<dbReference type="SUPFAM" id="SSF53756">
    <property type="entry name" value="UDP-Glycosyltransferase/glycogen phosphorylase"/>
    <property type="match status" value="1"/>
</dbReference>
<dbReference type="PANTHER" id="PTHR48050:SF27">
    <property type="entry name" value="GLUCOSYLTRANSFERASE, PUTATIVE (AFU_ORTHOLOGUE AFUA_7G04880)-RELATED"/>
    <property type="match status" value="1"/>
</dbReference>
<dbReference type="CDD" id="cd03784">
    <property type="entry name" value="GT1_Gtf-like"/>
    <property type="match status" value="1"/>
</dbReference>
<dbReference type="InterPro" id="IPR010610">
    <property type="entry name" value="EryCIII-like_C"/>
</dbReference>
<organism evidence="4 5">
    <name type="scientific">Aureobasidium pullulans EXF-150</name>
    <dbReference type="NCBI Taxonomy" id="1043002"/>
    <lineage>
        <taxon>Eukaryota</taxon>
        <taxon>Fungi</taxon>
        <taxon>Dikarya</taxon>
        <taxon>Ascomycota</taxon>
        <taxon>Pezizomycotina</taxon>
        <taxon>Dothideomycetes</taxon>
        <taxon>Dothideomycetidae</taxon>
        <taxon>Dothideales</taxon>
        <taxon>Saccotheciaceae</taxon>
        <taxon>Aureobasidium</taxon>
    </lineage>
</organism>
<dbReference type="FunFam" id="3.40.50.2000:FF:000009">
    <property type="entry name" value="Sterol 3-beta-glucosyltransferase UGT80A2"/>
    <property type="match status" value="1"/>
</dbReference>
<gene>
    <name evidence="4" type="ORF">M438DRAFT_385461</name>
</gene>
<evidence type="ECO:0000313" key="5">
    <source>
        <dbReference type="Proteomes" id="UP000030706"/>
    </source>
</evidence>
<dbReference type="InterPro" id="IPR004276">
    <property type="entry name" value="GlycoTrans_28_N"/>
</dbReference>
<feature type="domain" description="Erythromycin biosynthesis protein CIII-like C-terminal" evidence="3">
    <location>
        <begin position="318"/>
        <end position="419"/>
    </location>
</feature>
<dbReference type="EMBL" id="KL584996">
    <property type="protein sequence ID" value="KEQ80652.1"/>
    <property type="molecule type" value="Genomic_DNA"/>
</dbReference>
<sequence length="689" mass="75121">EEFGNQPPLNIVIQIVGSRGDVQPFIALGNELQKSGHRVRLATHDVFRDFVTNSGLEFYPIGGDPNELMSYMVKNPGLIPSMKTMQAGEITKKRAMIREMLDGCWRSCIEPDDATGAPFVADAIIANPPSFAHMHCAQALCIPVHLMFTMPWTATKNFPHPLANIQANNAEPTMVNRLSYAMVEWMTWQGLADVVNSWRETMDLEPVPTTEGPFLAYTQNIPTTYCWSGALVPKPLDWGQHIDVCGFFFRDMPDYKPPRDLQDFLASGPTPIYVGFGSIVLEDPEKMSAIISEAVRSTGVRCILSKGWARLRNVSNSPNIFELDDCPHEWLFQNVSAVVHHGGAGTTACGLKNGLPSLVCPFFGDQPFWGEMIAAAGAGPKPIHHKNLTAENLGEAIRFIITPETAHAARQIALRMATENGVKTAVQSFHRNLPRQSIRCDLMPHLPAVWTYKVSSKRTIKLSKLAAEVLADHLKIDGKKLGMNETRSYLIENRRWDPLTGGASAAISTVYRSGMAIGDGFSKEYEDDDSKSIMTIKSGDLKIKKRKENNNNNIAKGFGKAGGALMKGSLVDIPFALAEGLRNAPLMYGDKPRDFGPVIDWKSGGVVAGKGLVFGIYDGISGLVTEPIKGARKEGAIGALKGFGKGLGGIYWKPNAGLAGLLGYTVQGIYKNGVRKGTSESTWSTVGTN</sequence>
<dbReference type="GO" id="GO:0016906">
    <property type="term" value="F:sterol 3-beta-glucosyltransferase activity"/>
    <property type="evidence" value="ECO:0007669"/>
    <property type="project" value="UniProtKB-ARBA"/>
</dbReference>
<dbReference type="GeneID" id="40751278"/>
<feature type="non-terminal residue" evidence="4">
    <location>
        <position position="1"/>
    </location>
</feature>
<dbReference type="RefSeq" id="XP_029756839.1">
    <property type="nucleotide sequence ID" value="XM_029908972.1"/>
</dbReference>
<evidence type="ECO:0000259" key="2">
    <source>
        <dbReference type="Pfam" id="PF03033"/>
    </source>
</evidence>
<dbReference type="Gene3D" id="3.40.50.2000">
    <property type="entry name" value="Glycogen Phosphorylase B"/>
    <property type="match status" value="2"/>
</dbReference>
<dbReference type="Pfam" id="PF06722">
    <property type="entry name" value="EryCIII-like_C"/>
    <property type="match status" value="1"/>
</dbReference>
<reference evidence="4 5" key="1">
    <citation type="journal article" date="2014" name="BMC Genomics">
        <title>Genome sequencing of four Aureobasidium pullulans varieties: biotechnological potential, stress tolerance, and description of new species.</title>
        <authorList>
            <person name="Gostin Ar C."/>
            <person name="Ohm R.A."/>
            <person name="Kogej T."/>
            <person name="Sonjak S."/>
            <person name="Turk M."/>
            <person name="Zajc J."/>
            <person name="Zalar P."/>
            <person name="Grube M."/>
            <person name="Sun H."/>
            <person name="Han J."/>
            <person name="Sharma A."/>
            <person name="Chiniquy J."/>
            <person name="Ngan C.Y."/>
            <person name="Lipzen A."/>
            <person name="Barry K."/>
            <person name="Grigoriev I.V."/>
            <person name="Gunde-Cimerman N."/>
        </authorList>
    </citation>
    <scope>NUCLEOTIDE SEQUENCE [LARGE SCALE GENOMIC DNA]</scope>
    <source>
        <strain evidence="4 5">EXF-150</strain>
    </source>
</reference>
<dbReference type="AlphaFoldDB" id="A0A074XF46"/>
<keyword evidence="1 4" id="KW-0808">Transferase</keyword>
<keyword evidence="5" id="KW-1185">Reference proteome</keyword>
<dbReference type="InterPro" id="IPR002213">
    <property type="entry name" value="UDP_glucos_trans"/>
</dbReference>
<dbReference type="FunFam" id="3.40.50.2000:FF:000100">
    <property type="entry name" value="Glycosyltransferase family 1 protein"/>
    <property type="match status" value="1"/>
</dbReference>
<dbReference type="OrthoDB" id="5835829at2759"/>
<dbReference type="Proteomes" id="UP000030706">
    <property type="component" value="Unassembled WGS sequence"/>
</dbReference>
<dbReference type="GO" id="GO:0005975">
    <property type="term" value="P:carbohydrate metabolic process"/>
    <property type="evidence" value="ECO:0007669"/>
    <property type="project" value="InterPro"/>
</dbReference>
<dbReference type="PANTHER" id="PTHR48050">
    <property type="entry name" value="STEROL 3-BETA-GLUCOSYLTRANSFERASE"/>
    <property type="match status" value="1"/>
</dbReference>
<proteinExistence type="predicted"/>
<name>A0A074XF46_AURPU</name>
<evidence type="ECO:0000313" key="4">
    <source>
        <dbReference type="EMBL" id="KEQ80652.1"/>
    </source>
</evidence>
<protein>
    <submittedName>
        <fullName evidence="4">UDP-Glycosyltransferase/glycogen phosphorylase</fullName>
    </submittedName>
</protein>
<evidence type="ECO:0000259" key="3">
    <source>
        <dbReference type="Pfam" id="PF06722"/>
    </source>
</evidence>
<dbReference type="InterPro" id="IPR050426">
    <property type="entry name" value="Glycosyltransferase_28"/>
</dbReference>
<accession>A0A074XF46</accession>
<feature type="domain" description="Glycosyltransferase family 28 N-terminal" evidence="2">
    <location>
        <begin position="11"/>
        <end position="158"/>
    </location>
</feature>
<dbReference type="STRING" id="1043002.A0A074XF46"/>
<dbReference type="HOGENOM" id="CLU_000537_1_2_1"/>
<evidence type="ECO:0000256" key="1">
    <source>
        <dbReference type="ARBA" id="ARBA00022679"/>
    </source>
</evidence>